<reference evidence="1 2" key="1">
    <citation type="submission" date="2020-02" db="EMBL/GenBank/DDBJ databases">
        <title>Draft Genome Sequence of Verrucosispora sp. Strain CWR15, Isolated from Gulf of Mexico Sponge.</title>
        <authorList>
            <person name="Kennedy S.J."/>
            <person name="Cella E."/>
            <person name="Azarian T."/>
            <person name="Baker B.J."/>
            <person name="Shaw L.N."/>
        </authorList>
    </citation>
    <scope>NUCLEOTIDE SEQUENCE [LARGE SCALE GENOMIC DNA]</scope>
    <source>
        <strain evidence="1 2">CWR15</strain>
    </source>
</reference>
<accession>A0A6M1KUQ9</accession>
<organism evidence="1 2">
    <name type="scientific">Verrucosispora sioxanthis</name>
    <dbReference type="NCBI Taxonomy" id="2499994"/>
    <lineage>
        <taxon>Bacteria</taxon>
        <taxon>Bacillati</taxon>
        <taxon>Actinomycetota</taxon>
        <taxon>Actinomycetes</taxon>
        <taxon>Micromonosporales</taxon>
        <taxon>Micromonosporaceae</taxon>
        <taxon>Micromonospora</taxon>
    </lineage>
</organism>
<dbReference type="AlphaFoldDB" id="A0A6M1KUQ9"/>
<keyword evidence="2" id="KW-1185">Reference proteome</keyword>
<proteinExistence type="predicted"/>
<sequence length="190" mass="20903">MQINVTRWLSLVTRDAVASATASVGTTGPDGTVQHLSEHRLAAPGLLRWSYTVRDADGEVHRRCDGRHLVQVSGDGEQLSSPVPEEDSRDDPRYFYSWPAVVDAWLVELLRPVDLLSRVVVSAVTEPDATGLVHIDASPLGNEPSPYNGFALPDRRRLRIVLDPERGCLVAVTVSRVDRPPLTCRLTEFG</sequence>
<comment type="caution">
    <text evidence="1">The sequence shown here is derived from an EMBL/GenBank/DDBJ whole genome shotgun (WGS) entry which is preliminary data.</text>
</comment>
<dbReference type="Proteomes" id="UP000478148">
    <property type="component" value="Unassembled WGS sequence"/>
</dbReference>
<dbReference type="EMBL" id="SAIY01000002">
    <property type="protein sequence ID" value="NGM12825.1"/>
    <property type="molecule type" value="Genomic_DNA"/>
</dbReference>
<dbReference type="RefSeq" id="WP_164446721.1">
    <property type="nucleotide sequence ID" value="NZ_SAIY01000002.1"/>
</dbReference>
<evidence type="ECO:0000313" key="2">
    <source>
        <dbReference type="Proteomes" id="UP000478148"/>
    </source>
</evidence>
<name>A0A6M1KUQ9_9ACTN</name>
<evidence type="ECO:0000313" key="1">
    <source>
        <dbReference type="EMBL" id="NGM12825.1"/>
    </source>
</evidence>
<protein>
    <submittedName>
        <fullName evidence="1">Uncharacterized protein</fullName>
    </submittedName>
</protein>
<gene>
    <name evidence="1" type="ORF">ENC19_09240</name>
</gene>